<organism evidence="2 3">
    <name type="scientific">Streptococcus sanguinis</name>
    <dbReference type="NCBI Taxonomy" id="1305"/>
    <lineage>
        <taxon>Bacteria</taxon>
        <taxon>Bacillati</taxon>
        <taxon>Bacillota</taxon>
        <taxon>Bacilli</taxon>
        <taxon>Lactobacillales</taxon>
        <taxon>Streptococcaceae</taxon>
        <taxon>Streptococcus</taxon>
    </lineage>
</organism>
<name>A0A0B7GRF8_STRSA</name>
<feature type="transmembrane region" description="Helical" evidence="1">
    <location>
        <begin position="53"/>
        <end position="74"/>
    </location>
</feature>
<evidence type="ECO:0000313" key="3">
    <source>
        <dbReference type="Proteomes" id="UP000183504"/>
    </source>
</evidence>
<protein>
    <recommendedName>
        <fullName evidence="4">Oligosaccharide repeat unit polymerase</fullName>
    </recommendedName>
</protein>
<feature type="transmembrane region" description="Helical" evidence="1">
    <location>
        <begin position="155"/>
        <end position="175"/>
    </location>
</feature>
<dbReference type="Proteomes" id="UP000183504">
    <property type="component" value="Unassembled WGS sequence"/>
</dbReference>
<keyword evidence="1" id="KW-0812">Transmembrane</keyword>
<feature type="transmembrane region" description="Helical" evidence="1">
    <location>
        <begin position="238"/>
        <end position="260"/>
    </location>
</feature>
<evidence type="ECO:0000256" key="1">
    <source>
        <dbReference type="SAM" id="Phobius"/>
    </source>
</evidence>
<evidence type="ECO:0000313" key="2">
    <source>
        <dbReference type="EMBL" id="CEL91345.1"/>
    </source>
</evidence>
<feature type="transmembrane region" description="Helical" evidence="1">
    <location>
        <begin position="207"/>
        <end position="226"/>
    </location>
</feature>
<dbReference type="EMBL" id="CDMW01000001">
    <property type="protein sequence ID" value="CEL91345.1"/>
    <property type="molecule type" value="Genomic_DNA"/>
</dbReference>
<dbReference type="NCBIfam" id="TIGR04370">
    <property type="entry name" value="glyco_rpt_poly"/>
    <property type="match status" value="1"/>
</dbReference>
<dbReference type="AlphaFoldDB" id="A0A0B7GRF8"/>
<reference evidence="2 3" key="1">
    <citation type="submission" date="2015-01" db="EMBL/GenBank/DDBJ databases">
        <authorList>
            <person name="Pelicic Vladimir"/>
        </authorList>
    </citation>
    <scope>NUCLEOTIDE SEQUENCE [LARGE SCALE GENOMIC DNA]</scope>
    <source>
        <strain evidence="2 3">2908</strain>
    </source>
</reference>
<proteinExistence type="predicted"/>
<feature type="transmembrane region" description="Helical" evidence="1">
    <location>
        <begin position="28"/>
        <end position="46"/>
    </location>
</feature>
<keyword evidence="1" id="KW-0472">Membrane</keyword>
<feature type="transmembrane region" description="Helical" evidence="1">
    <location>
        <begin position="414"/>
        <end position="432"/>
    </location>
</feature>
<feature type="transmembrane region" description="Helical" evidence="1">
    <location>
        <begin position="384"/>
        <end position="407"/>
    </location>
</feature>
<feature type="transmembrane region" description="Helical" evidence="1">
    <location>
        <begin position="351"/>
        <end position="372"/>
    </location>
</feature>
<keyword evidence="1" id="KW-1133">Transmembrane helix</keyword>
<evidence type="ECO:0008006" key="4">
    <source>
        <dbReference type="Google" id="ProtNLM"/>
    </source>
</evidence>
<dbReference type="RefSeq" id="WP_072074729.1">
    <property type="nucleotide sequence ID" value="NZ_CDMW01000001.1"/>
</dbReference>
<feature type="transmembrane region" description="Helical" evidence="1">
    <location>
        <begin position="181"/>
        <end position="200"/>
    </location>
</feature>
<accession>A0A0B7GRF8</accession>
<sequence length="441" mass="50388">MVFLLILGGLFLLFLTIKTVGRDYANPAFIYLAIWMIASIFTAFYSSKWGEGLSLITVTVIFVGNAIFLMGVLLSSNLFAERKLDAKPSQIKVSTLFIILVLLFLAYAVRFIYSDLLYLAAQSKQVPGGLFKTIELARHMTTNYDFSLSRLSLNLLRVNFSLGIVFFYFFCESLFSGKDGIFYKGKLLLISLISLGISLLSTGRTELLGLVAGYAIVYMLFFSKYYSWKDSRYGVKLFRSLLIIGFVFLVLFMAVGTFVLNRVDSRAEFGILDNLVKYMGSPIQALDYYLKNPTLYSDNQVFGENTLIAIYGTLKSLGLSSHELTPFLPVVHFNDDKTNVYTIYYYFIKDFGYFSVLIFQLLYGFFYGSFYYSIKKRYFTPLKVIVFALFAYPLVISFFQETLLSLLTTHINRIIYAFVIYMAADLLSRVRFTTRGRKVSV</sequence>
<feature type="transmembrane region" description="Helical" evidence="1">
    <location>
        <begin position="94"/>
        <end position="113"/>
    </location>
</feature>
<gene>
    <name evidence="2" type="ORF">SSV_2071</name>
</gene>